<dbReference type="VEuPathDB" id="FungiDB:VP01_7573g1"/>
<keyword evidence="6" id="KW-0378">Hydrolase</keyword>
<feature type="region of interest" description="Disordered" evidence="15">
    <location>
        <begin position="150"/>
        <end position="208"/>
    </location>
</feature>
<evidence type="ECO:0000256" key="14">
    <source>
        <dbReference type="ARBA" id="ARBA00049244"/>
    </source>
</evidence>
<dbReference type="GO" id="GO:0005634">
    <property type="term" value="C:nucleus"/>
    <property type="evidence" value="ECO:0007669"/>
    <property type="project" value="UniProtKB-ARBA"/>
</dbReference>
<feature type="compositionally biased region" description="Polar residues" evidence="15">
    <location>
        <begin position="186"/>
        <end position="208"/>
    </location>
</feature>
<dbReference type="AlphaFoldDB" id="A0A0L6UCW0"/>
<protein>
    <recommendedName>
        <fullName evidence="16">Integrase catalytic domain-containing protein</fullName>
    </recommendedName>
</protein>
<dbReference type="GO" id="GO:0016787">
    <property type="term" value="F:hydrolase activity"/>
    <property type="evidence" value="ECO:0007669"/>
    <property type="project" value="UniProtKB-KW"/>
</dbReference>
<dbReference type="PANTHER" id="PTHR42648">
    <property type="entry name" value="TRANSPOSASE, PUTATIVE-RELATED"/>
    <property type="match status" value="1"/>
</dbReference>
<keyword evidence="2" id="KW-0548">Nucleotidyltransferase</keyword>
<dbReference type="Gene3D" id="3.30.420.10">
    <property type="entry name" value="Ribonuclease H-like superfamily/Ribonuclease H"/>
    <property type="match status" value="1"/>
</dbReference>
<evidence type="ECO:0000256" key="1">
    <source>
        <dbReference type="ARBA" id="ARBA00022578"/>
    </source>
</evidence>
<dbReference type="OrthoDB" id="3261476at2759"/>
<evidence type="ECO:0000256" key="3">
    <source>
        <dbReference type="ARBA" id="ARBA00022722"/>
    </source>
</evidence>
<dbReference type="InterPro" id="IPR012337">
    <property type="entry name" value="RNaseH-like_sf"/>
</dbReference>
<evidence type="ECO:0000256" key="8">
    <source>
        <dbReference type="ARBA" id="ARBA00022884"/>
    </source>
</evidence>
<gene>
    <name evidence="17" type="ORF">VP01_7573g1</name>
</gene>
<dbReference type="GO" id="GO:0003964">
    <property type="term" value="F:RNA-directed DNA polymerase activity"/>
    <property type="evidence" value="ECO:0007669"/>
    <property type="project" value="UniProtKB-KW"/>
</dbReference>
<keyword evidence="11" id="KW-0239">DNA-directed DNA polymerase</keyword>
<evidence type="ECO:0000256" key="10">
    <source>
        <dbReference type="ARBA" id="ARBA00022918"/>
    </source>
</evidence>
<proteinExistence type="predicted"/>
<dbReference type="InterPro" id="IPR039537">
    <property type="entry name" value="Retrotran_Ty1/copia-like"/>
</dbReference>
<keyword evidence="3" id="KW-0540">Nuclease</keyword>
<dbReference type="EMBL" id="LAVV01013020">
    <property type="protein sequence ID" value="KNZ46082.1"/>
    <property type="molecule type" value="Genomic_DNA"/>
</dbReference>
<dbReference type="InterPro" id="IPR001584">
    <property type="entry name" value="Integrase_cat-core"/>
</dbReference>
<evidence type="ECO:0000256" key="13">
    <source>
        <dbReference type="ARBA" id="ARBA00048173"/>
    </source>
</evidence>
<sequence>FFEENHIQRLISEPYRPEHNGRAERANRTIIDSMRATLTCSKIPKRFWHEILKLCCLSLNQIPKRGQLSTPWEVLHGKSFPKNLLQPIGTPAIILNLTRSKGRKFNPKGEEGLTQSGRVVENKHVRFLKMETSNLNLELDNNFLVGERSQSKAIPPTADPAPPLDHQENNDVDQEGSGASLEEDSVSNSNIKNQLTQRDPTTTRTLRD</sequence>
<dbReference type="GO" id="GO:0004519">
    <property type="term" value="F:endonuclease activity"/>
    <property type="evidence" value="ECO:0007669"/>
    <property type="project" value="UniProtKB-KW"/>
</dbReference>
<keyword evidence="4" id="KW-0479">Metal-binding</keyword>
<evidence type="ECO:0000256" key="4">
    <source>
        <dbReference type="ARBA" id="ARBA00022723"/>
    </source>
</evidence>
<feature type="domain" description="Integrase catalytic" evidence="16">
    <location>
        <begin position="1"/>
        <end position="79"/>
    </location>
</feature>
<keyword evidence="1" id="KW-0815">Transposition</keyword>
<dbReference type="GO" id="GO:0006310">
    <property type="term" value="P:DNA recombination"/>
    <property type="evidence" value="ECO:0007669"/>
    <property type="project" value="UniProtKB-KW"/>
</dbReference>
<evidence type="ECO:0000256" key="6">
    <source>
        <dbReference type="ARBA" id="ARBA00022801"/>
    </source>
</evidence>
<dbReference type="GO" id="GO:0046872">
    <property type="term" value="F:metal ion binding"/>
    <property type="evidence" value="ECO:0007669"/>
    <property type="project" value="UniProtKB-KW"/>
</dbReference>
<dbReference type="InterPro" id="IPR036397">
    <property type="entry name" value="RNaseH_sf"/>
</dbReference>
<keyword evidence="10" id="KW-0695">RNA-directed DNA polymerase</keyword>
<evidence type="ECO:0000259" key="16">
    <source>
        <dbReference type="PROSITE" id="PS50994"/>
    </source>
</evidence>
<comment type="caution">
    <text evidence="17">The sequence shown here is derived from an EMBL/GenBank/DDBJ whole genome shotgun (WGS) entry which is preliminary data.</text>
</comment>
<reference evidence="17 18" key="1">
    <citation type="submission" date="2015-08" db="EMBL/GenBank/DDBJ databases">
        <title>Next Generation Sequencing and Analysis of the Genome of Puccinia sorghi L Schw, the Causal Agent of Maize Common Rust.</title>
        <authorList>
            <person name="Rochi L."/>
            <person name="Burguener G."/>
            <person name="Darino M."/>
            <person name="Turjanski A."/>
            <person name="Kreff E."/>
            <person name="Dieguez M.J."/>
            <person name="Sacco F."/>
        </authorList>
    </citation>
    <scope>NUCLEOTIDE SEQUENCE [LARGE SCALE GENOMIC DNA]</scope>
    <source>
        <strain evidence="17 18">RO10H11247</strain>
    </source>
</reference>
<evidence type="ECO:0000256" key="9">
    <source>
        <dbReference type="ARBA" id="ARBA00022908"/>
    </source>
</evidence>
<name>A0A0L6UCW0_9BASI</name>
<dbReference type="PANTHER" id="PTHR42648:SF11">
    <property type="entry name" value="TRANSPOSON TY4-P GAG-POL POLYPROTEIN"/>
    <property type="match status" value="1"/>
</dbReference>
<evidence type="ECO:0000313" key="17">
    <source>
        <dbReference type="EMBL" id="KNZ46082.1"/>
    </source>
</evidence>
<keyword evidence="11" id="KW-0808">Transferase</keyword>
<dbReference type="GO" id="GO:0015074">
    <property type="term" value="P:DNA integration"/>
    <property type="evidence" value="ECO:0007669"/>
    <property type="project" value="UniProtKB-KW"/>
</dbReference>
<keyword evidence="5" id="KW-0255">Endonuclease</keyword>
<evidence type="ECO:0000256" key="12">
    <source>
        <dbReference type="ARBA" id="ARBA00023172"/>
    </source>
</evidence>
<keyword evidence="7" id="KW-0460">Magnesium</keyword>
<dbReference type="SUPFAM" id="SSF53098">
    <property type="entry name" value="Ribonuclease H-like"/>
    <property type="match status" value="1"/>
</dbReference>
<comment type="catalytic activity">
    <reaction evidence="13">
        <text>DNA(n) + a 2'-deoxyribonucleoside 5'-triphosphate = DNA(n+1) + diphosphate</text>
        <dbReference type="Rhea" id="RHEA:22508"/>
        <dbReference type="Rhea" id="RHEA-COMP:17339"/>
        <dbReference type="Rhea" id="RHEA-COMP:17340"/>
        <dbReference type="ChEBI" id="CHEBI:33019"/>
        <dbReference type="ChEBI" id="CHEBI:61560"/>
        <dbReference type="ChEBI" id="CHEBI:173112"/>
        <dbReference type="EC" id="2.7.7.49"/>
    </reaction>
</comment>
<evidence type="ECO:0000313" key="18">
    <source>
        <dbReference type="Proteomes" id="UP000037035"/>
    </source>
</evidence>
<accession>A0A0L6UCW0</accession>
<dbReference type="GO" id="GO:0003723">
    <property type="term" value="F:RNA binding"/>
    <property type="evidence" value="ECO:0007669"/>
    <property type="project" value="UniProtKB-KW"/>
</dbReference>
<dbReference type="GO" id="GO:0032196">
    <property type="term" value="P:transposition"/>
    <property type="evidence" value="ECO:0007669"/>
    <property type="project" value="UniProtKB-KW"/>
</dbReference>
<keyword evidence="12" id="KW-0233">DNA recombination</keyword>
<keyword evidence="8" id="KW-0694">RNA-binding</keyword>
<dbReference type="GO" id="GO:0003887">
    <property type="term" value="F:DNA-directed DNA polymerase activity"/>
    <property type="evidence" value="ECO:0007669"/>
    <property type="project" value="UniProtKB-KW"/>
</dbReference>
<dbReference type="PROSITE" id="PS50994">
    <property type="entry name" value="INTEGRASE"/>
    <property type="match status" value="1"/>
</dbReference>
<comment type="catalytic activity">
    <reaction evidence="14">
        <text>DNA(n) + a 2'-deoxyribonucleoside 5'-triphosphate = DNA(n+1) + diphosphate</text>
        <dbReference type="Rhea" id="RHEA:22508"/>
        <dbReference type="Rhea" id="RHEA-COMP:17339"/>
        <dbReference type="Rhea" id="RHEA-COMP:17340"/>
        <dbReference type="ChEBI" id="CHEBI:33019"/>
        <dbReference type="ChEBI" id="CHEBI:61560"/>
        <dbReference type="ChEBI" id="CHEBI:173112"/>
        <dbReference type="EC" id="2.7.7.7"/>
    </reaction>
</comment>
<evidence type="ECO:0000256" key="7">
    <source>
        <dbReference type="ARBA" id="ARBA00022842"/>
    </source>
</evidence>
<dbReference type="Proteomes" id="UP000037035">
    <property type="component" value="Unassembled WGS sequence"/>
</dbReference>
<feature type="non-terminal residue" evidence="17">
    <location>
        <position position="1"/>
    </location>
</feature>
<evidence type="ECO:0000256" key="11">
    <source>
        <dbReference type="ARBA" id="ARBA00022932"/>
    </source>
</evidence>
<keyword evidence="18" id="KW-1185">Reference proteome</keyword>
<keyword evidence="9" id="KW-0229">DNA integration</keyword>
<evidence type="ECO:0000256" key="2">
    <source>
        <dbReference type="ARBA" id="ARBA00022695"/>
    </source>
</evidence>
<evidence type="ECO:0000256" key="5">
    <source>
        <dbReference type="ARBA" id="ARBA00022759"/>
    </source>
</evidence>
<organism evidence="17 18">
    <name type="scientific">Puccinia sorghi</name>
    <dbReference type="NCBI Taxonomy" id="27349"/>
    <lineage>
        <taxon>Eukaryota</taxon>
        <taxon>Fungi</taxon>
        <taxon>Dikarya</taxon>
        <taxon>Basidiomycota</taxon>
        <taxon>Pucciniomycotina</taxon>
        <taxon>Pucciniomycetes</taxon>
        <taxon>Pucciniales</taxon>
        <taxon>Pucciniaceae</taxon>
        <taxon>Puccinia</taxon>
    </lineage>
</organism>
<evidence type="ECO:0000256" key="15">
    <source>
        <dbReference type="SAM" id="MobiDB-lite"/>
    </source>
</evidence>